<sequence>MDSKFNHQETEVDACVNAMIFPNSFLLPMIIKVAIDLNLFGIINKAGPDAHLSASEIASHLPTRNTQASAMLERILRFFASHSILSHSLRDLENGGVEHVYGLVSATRFFLGTGEEVNLTPLVELGCLPVTLDVWSHLKDAILGGGDLFTIFKKMSLFDYMDKDQTFNSTFNRAMAGIAHVTVKEVLAKYKGLEGVRTLVDVGGGTGTTLNMIISKYPSIKGINYDLPHVIESAPPYPGIKHVGGDMFTRIPKGDAVIMKSICHNWDDQSVVKFLRNIYQALPEDGKLIMINETLPEVPETSKSSQYVSRMDMIMFTLPGGKERTAKQYEALTRAAGFSRFNVACIVHGIWTVTESYK</sequence>
<dbReference type="GO" id="GO:0032259">
    <property type="term" value="P:methylation"/>
    <property type="evidence" value="ECO:0007669"/>
    <property type="project" value="UniProtKB-KW"/>
</dbReference>
<proteinExistence type="predicted"/>
<dbReference type="Gene3D" id="1.10.10.10">
    <property type="entry name" value="Winged helix-like DNA-binding domain superfamily/Winged helix DNA-binding domain"/>
    <property type="match status" value="1"/>
</dbReference>
<dbReference type="GO" id="GO:0008171">
    <property type="term" value="F:O-methyltransferase activity"/>
    <property type="evidence" value="ECO:0007669"/>
    <property type="project" value="InterPro"/>
</dbReference>
<dbReference type="Gene3D" id="3.40.50.150">
    <property type="entry name" value="Vaccinia Virus protein VP39"/>
    <property type="match status" value="1"/>
</dbReference>
<dbReference type="InterPro" id="IPR036390">
    <property type="entry name" value="WH_DNA-bd_sf"/>
</dbReference>
<dbReference type="EMBL" id="JAIWQS010000001">
    <property type="protein sequence ID" value="KAJ8773656.1"/>
    <property type="molecule type" value="Genomic_DNA"/>
</dbReference>
<dbReference type="InterPro" id="IPR012967">
    <property type="entry name" value="COMT_dimerisation"/>
</dbReference>
<keyword evidence="1" id="KW-0489">Methyltransferase</keyword>
<dbReference type="PANTHER" id="PTHR11746">
    <property type="entry name" value="O-METHYLTRANSFERASE"/>
    <property type="match status" value="1"/>
</dbReference>
<evidence type="ECO:0000313" key="8">
    <source>
        <dbReference type="Proteomes" id="UP001159364"/>
    </source>
</evidence>
<dbReference type="InterPro" id="IPR001077">
    <property type="entry name" value="COMT_C"/>
</dbReference>
<protein>
    <submittedName>
        <fullName evidence="7">Uncharacterized protein</fullName>
    </submittedName>
</protein>
<dbReference type="GO" id="GO:0046983">
    <property type="term" value="F:protein dimerization activity"/>
    <property type="evidence" value="ECO:0007669"/>
    <property type="project" value="InterPro"/>
</dbReference>
<evidence type="ECO:0000256" key="1">
    <source>
        <dbReference type="ARBA" id="ARBA00022603"/>
    </source>
</evidence>
<dbReference type="InterPro" id="IPR016461">
    <property type="entry name" value="COMT-like"/>
</dbReference>
<dbReference type="AlphaFoldDB" id="A0AAV8U497"/>
<dbReference type="Pfam" id="PF08100">
    <property type="entry name" value="Dimerisation"/>
    <property type="match status" value="1"/>
</dbReference>
<name>A0AAV8U497_9ROSI</name>
<gene>
    <name evidence="7" type="ORF">K2173_005902</name>
</gene>
<dbReference type="Proteomes" id="UP001159364">
    <property type="component" value="Linkage Group LG01"/>
</dbReference>
<feature type="active site" description="Proton acceptor" evidence="4">
    <location>
        <position position="264"/>
    </location>
</feature>
<reference evidence="7 8" key="1">
    <citation type="submission" date="2021-09" db="EMBL/GenBank/DDBJ databases">
        <title>Genomic insights and catalytic innovation underlie evolution of tropane alkaloids biosynthesis.</title>
        <authorList>
            <person name="Wang Y.-J."/>
            <person name="Tian T."/>
            <person name="Huang J.-P."/>
            <person name="Huang S.-X."/>
        </authorList>
    </citation>
    <scope>NUCLEOTIDE SEQUENCE [LARGE SCALE GENOMIC DNA]</scope>
    <source>
        <strain evidence="7">KIB-2018</strain>
        <tissue evidence="7">Leaf</tissue>
    </source>
</reference>
<dbReference type="InterPro" id="IPR029063">
    <property type="entry name" value="SAM-dependent_MTases_sf"/>
</dbReference>
<keyword evidence="2" id="KW-0808">Transferase</keyword>
<evidence type="ECO:0000256" key="2">
    <source>
        <dbReference type="ARBA" id="ARBA00022679"/>
    </source>
</evidence>
<evidence type="ECO:0000259" key="5">
    <source>
        <dbReference type="Pfam" id="PF00891"/>
    </source>
</evidence>
<dbReference type="PIRSF" id="PIRSF005739">
    <property type="entry name" value="O-mtase"/>
    <property type="match status" value="1"/>
</dbReference>
<evidence type="ECO:0000259" key="6">
    <source>
        <dbReference type="Pfam" id="PF08100"/>
    </source>
</evidence>
<dbReference type="InterPro" id="IPR036388">
    <property type="entry name" value="WH-like_DNA-bd_sf"/>
</dbReference>
<feature type="domain" description="O-methyltransferase C-terminal" evidence="5">
    <location>
        <begin position="135"/>
        <end position="339"/>
    </location>
</feature>
<dbReference type="PROSITE" id="PS51683">
    <property type="entry name" value="SAM_OMT_II"/>
    <property type="match status" value="1"/>
</dbReference>
<dbReference type="Pfam" id="PF00891">
    <property type="entry name" value="Methyltransf_2"/>
    <property type="match status" value="1"/>
</dbReference>
<comment type="caution">
    <text evidence="7">The sequence shown here is derived from an EMBL/GenBank/DDBJ whole genome shotgun (WGS) entry which is preliminary data.</text>
</comment>
<evidence type="ECO:0000256" key="3">
    <source>
        <dbReference type="ARBA" id="ARBA00022691"/>
    </source>
</evidence>
<dbReference type="SUPFAM" id="SSF46785">
    <property type="entry name" value="Winged helix' DNA-binding domain"/>
    <property type="match status" value="1"/>
</dbReference>
<keyword evidence="8" id="KW-1185">Reference proteome</keyword>
<evidence type="ECO:0000256" key="4">
    <source>
        <dbReference type="PIRSR" id="PIRSR005739-1"/>
    </source>
</evidence>
<dbReference type="FunFam" id="1.10.10.10:FF:000357">
    <property type="entry name" value="Caffeic acid 3-O-methyltransferase"/>
    <property type="match status" value="1"/>
</dbReference>
<dbReference type="SUPFAM" id="SSF53335">
    <property type="entry name" value="S-adenosyl-L-methionine-dependent methyltransferases"/>
    <property type="match status" value="1"/>
</dbReference>
<evidence type="ECO:0000313" key="7">
    <source>
        <dbReference type="EMBL" id="KAJ8773656.1"/>
    </source>
</evidence>
<dbReference type="CDD" id="cd02440">
    <property type="entry name" value="AdoMet_MTases"/>
    <property type="match status" value="1"/>
</dbReference>
<feature type="domain" description="O-methyltransferase dimerisation" evidence="6">
    <location>
        <begin position="23"/>
        <end position="111"/>
    </location>
</feature>
<accession>A0AAV8U497</accession>
<organism evidence="7 8">
    <name type="scientific">Erythroxylum novogranatense</name>
    <dbReference type="NCBI Taxonomy" id="1862640"/>
    <lineage>
        <taxon>Eukaryota</taxon>
        <taxon>Viridiplantae</taxon>
        <taxon>Streptophyta</taxon>
        <taxon>Embryophyta</taxon>
        <taxon>Tracheophyta</taxon>
        <taxon>Spermatophyta</taxon>
        <taxon>Magnoliopsida</taxon>
        <taxon>eudicotyledons</taxon>
        <taxon>Gunneridae</taxon>
        <taxon>Pentapetalae</taxon>
        <taxon>rosids</taxon>
        <taxon>fabids</taxon>
        <taxon>Malpighiales</taxon>
        <taxon>Erythroxylaceae</taxon>
        <taxon>Erythroxylum</taxon>
    </lineage>
</organism>
<keyword evidence="3" id="KW-0949">S-adenosyl-L-methionine</keyword>